<dbReference type="OrthoDB" id="6810892at2"/>
<organism evidence="3 4">
    <name type="scientific">Litoreibacter roseus</name>
    <dbReference type="NCBI Taxonomy" id="2601869"/>
    <lineage>
        <taxon>Bacteria</taxon>
        <taxon>Pseudomonadati</taxon>
        <taxon>Pseudomonadota</taxon>
        <taxon>Alphaproteobacteria</taxon>
        <taxon>Rhodobacterales</taxon>
        <taxon>Roseobacteraceae</taxon>
        <taxon>Litoreibacter</taxon>
    </lineage>
</organism>
<keyword evidence="4" id="KW-1185">Reference proteome</keyword>
<dbReference type="SUPFAM" id="SSF47090">
    <property type="entry name" value="PGBD-like"/>
    <property type="match status" value="1"/>
</dbReference>
<dbReference type="InterPro" id="IPR036365">
    <property type="entry name" value="PGBD-like_sf"/>
</dbReference>
<dbReference type="Gene3D" id="2.40.10.120">
    <property type="match status" value="1"/>
</dbReference>
<gene>
    <name evidence="3" type="ORF">KIN_30240</name>
</gene>
<feature type="chain" id="PRO_5026720333" evidence="1">
    <location>
        <begin position="23"/>
        <end position="582"/>
    </location>
</feature>
<feature type="domain" description="Peptidoglycan binding-like" evidence="2">
    <location>
        <begin position="166"/>
        <end position="215"/>
    </location>
</feature>
<dbReference type="Pfam" id="PF01471">
    <property type="entry name" value="PG_binding_1"/>
    <property type="match status" value="1"/>
</dbReference>
<dbReference type="InterPro" id="IPR036366">
    <property type="entry name" value="PGBDSf"/>
</dbReference>
<keyword evidence="1" id="KW-0732">Signal</keyword>
<evidence type="ECO:0000313" key="3">
    <source>
        <dbReference type="EMBL" id="GFE65950.1"/>
    </source>
</evidence>
<protein>
    <submittedName>
        <fullName evidence="3">Peptidoglycan-binding protein</fullName>
    </submittedName>
</protein>
<dbReference type="InterPro" id="IPR009003">
    <property type="entry name" value="Peptidase_S1_PA"/>
</dbReference>
<reference evidence="3 4" key="1">
    <citation type="submission" date="2019-12" db="EMBL/GenBank/DDBJ databases">
        <title>Litoreibacter badius sp. nov., a novel bacteriochlorophyll a-containing bacterium in the genus Litoreibacter.</title>
        <authorList>
            <person name="Kanamuro M."/>
            <person name="Takabe Y."/>
            <person name="Mori K."/>
            <person name="Takaichi S."/>
            <person name="Hanada S."/>
        </authorList>
    </citation>
    <scope>NUCLEOTIDE SEQUENCE [LARGE SCALE GENOMIC DNA]</scope>
    <source>
        <strain evidence="3 4">K6</strain>
    </source>
</reference>
<evidence type="ECO:0000259" key="2">
    <source>
        <dbReference type="Pfam" id="PF01471"/>
    </source>
</evidence>
<dbReference type="SUPFAM" id="SSF50494">
    <property type="entry name" value="Trypsin-like serine proteases"/>
    <property type="match status" value="1"/>
</dbReference>
<name>A0A6N6JJE2_9RHOB</name>
<dbReference type="RefSeq" id="WP_159808516.1">
    <property type="nucleotide sequence ID" value="NZ_BLJE01000003.1"/>
</dbReference>
<dbReference type="AlphaFoldDB" id="A0A6N6JJE2"/>
<sequence length="582" mass="62977">MVRAGLLAILAVVLVLSSGVSAALAQSPPGAWVQIEAHPDLQTAQDRARAYGVALSDVNGFRLRSGWYALTLGPYGSEAAATARLRELRGAGLIPGDSYISDGRPYGRQFWPIGGAATGAAPNPTPGIIIQPNQQDAVQPSPPPAELFDETPEEARRNERLLTRFERQELQEALKWYGFYAAAIDGSFGPGTRRSMAEWQATNSVEVTGILTTGQRRSLLQDYRQAVAALDLTPVEDDVTGIALTLPAGLVEFDRYEPPFAHYRPKSDSGVRVLLISQPGDETTLGGLYEIMQTLEIVPFEGARERKRRSFVLTGQNETLHSYTYARTDNQTVKGFTIAFPPARALEMANVIQIMRDSFTTRDGVLAPNPADEQSVDLVAGLEIRRPKTSRSGFFVDPEGRVLTHSSAVQSCQRITLDSLYEAEISVAQDGLALLTPVEDLAPLDYARFSTKPARLRSEVAVSGYSFEGTLSGPTVTYGQLEDLRGLVGDQDIQRLSVDSLSGDTGGPVFDMTGAVTGLLMPLPETGRALPKDTKFATKADQVARFLSENGVTASASERQEPIDPEDLIELASAMTVLVSCW</sequence>
<evidence type="ECO:0000313" key="4">
    <source>
        <dbReference type="Proteomes" id="UP000436822"/>
    </source>
</evidence>
<comment type="caution">
    <text evidence="3">The sequence shown here is derived from an EMBL/GenBank/DDBJ whole genome shotgun (WGS) entry which is preliminary data.</text>
</comment>
<dbReference type="Gene3D" id="1.10.101.10">
    <property type="entry name" value="PGBD-like superfamily/PGBD"/>
    <property type="match status" value="1"/>
</dbReference>
<dbReference type="InterPro" id="IPR002477">
    <property type="entry name" value="Peptidoglycan-bd-like"/>
</dbReference>
<proteinExistence type="predicted"/>
<feature type="signal peptide" evidence="1">
    <location>
        <begin position="1"/>
        <end position="22"/>
    </location>
</feature>
<dbReference type="Pfam" id="PF13365">
    <property type="entry name" value="Trypsin_2"/>
    <property type="match status" value="1"/>
</dbReference>
<evidence type="ECO:0000256" key="1">
    <source>
        <dbReference type="SAM" id="SignalP"/>
    </source>
</evidence>
<dbReference type="EMBL" id="BLJE01000003">
    <property type="protein sequence ID" value="GFE65950.1"/>
    <property type="molecule type" value="Genomic_DNA"/>
</dbReference>
<dbReference type="Proteomes" id="UP000436822">
    <property type="component" value="Unassembled WGS sequence"/>
</dbReference>
<accession>A0A6N6JJE2</accession>